<organism evidence="2 3">
    <name type="scientific">Mixta tenebrionis</name>
    <dbReference type="NCBI Taxonomy" id="2562439"/>
    <lineage>
        <taxon>Bacteria</taxon>
        <taxon>Pseudomonadati</taxon>
        <taxon>Pseudomonadota</taxon>
        <taxon>Gammaproteobacteria</taxon>
        <taxon>Enterobacterales</taxon>
        <taxon>Erwiniaceae</taxon>
        <taxon>Mixta</taxon>
    </lineage>
</organism>
<dbReference type="OrthoDB" id="9807069at2"/>
<protein>
    <submittedName>
        <fullName evidence="2">Winged helix-turn-helix transcriptional regulator</fullName>
    </submittedName>
</protein>
<feature type="domain" description="HTH hxlR-type" evidence="1">
    <location>
        <begin position="1"/>
        <end position="45"/>
    </location>
</feature>
<dbReference type="InterPro" id="IPR002577">
    <property type="entry name" value="HTH_HxlR"/>
</dbReference>
<name>A0A506V660_9GAMM</name>
<proteinExistence type="predicted"/>
<dbReference type="RefSeq" id="WP_141176823.1">
    <property type="nucleotide sequence ID" value="NZ_JBHUFX010000005.1"/>
</dbReference>
<dbReference type="Proteomes" id="UP000319523">
    <property type="component" value="Unassembled WGS sequence"/>
</dbReference>
<comment type="caution">
    <text evidence="2">The sequence shown here is derived from an EMBL/GenBank/DDBJ whole genome shotgun (WGS) entry which is preliminary data.</text>
</comment>
<dbReference type="AlphaFoldDB" id="A0A506V660"/>
<accession>A0A506V660</accession>
<dbReference type="Pfam" id="PF01638">
    <property type="entry name" value="HxlR"/>
    <property type="match status" value="1"/>
</dbReference>
<dbReference type="EMBL" id="VHQI01000008">
    <property type="protein sequence ID" value="TPW41391.1"/>
    <property type="molecule type" value="Genomic_DNA"/>
</dbReference>
<evidence type="ECO:0000259" key="1">
    <source>
        <dbReference type="PROSITE" id="PS51118"/>
    </source>
</evidence>
<evidence type="ECO:0000313" key="2">
    <source>
        <dbReference type="EMBL" id="TPW41391.1"/>
    </source>
</evidence>
<reference evidence="2 3" key="1">
    <citation type="submission" date="2019-06" db="EMBL/GenBank/DDBJ databases">
        <authorList>
            <person name="Yang Y."/>
        </authorList>
    </citation>
    <scope>NUCLEOTIDE SEQUENCE [LARGE SCALE GENOMIC DNA]</scope>
    <source>
        <strain evidence="2 3">BIT-26</strain>
    </source>
</reference>
<sequence length="45" mass="5241">MLSPCRQPKKMLIHSLHKAEQRRLAPRHVYTVIPPKLEYPLPPLG</sequence>
<keyword evidence="3" id="KW-1185">Reference proteome</keyword>
<evidence type="ECO:0000313" key="3">
    <source>
        <dbReference type="Proteomes" id="UP000319523"/>
    </source>
</evidence>
<dbReference type="PROSITE" id="PS51118">
    <property type="entry name" value="HTH_HXLR"/>
    <property type="match status" value="1"/>
</dbReference>
<gene>
    <name evidence="2" type="ORF">FKM52_14165</name>
</gene>